<protein>
    <recommendedName>
        <fullName evidence="2">SMc04008-like domain-containing protein</fullName>
    </recommendedName>
</protein>
<accession>A0A7Y9FLZ3</accession>
<proteinExistence type="predicted"/>
<comment type="caution">
    <text evidence="3">The sequence shown here is derived from an EMBL/GenBank/DDBJ whole genome shotgun (WGS) entry which is preliminary data.</text>
</comment>
<name>A0A7Y9FLZ3_9SPHN</name>
<reference evidence="3 4" key="1">
    <citation type="submission" date="2020-08" db="EMBL/GenBank/DDBJ databases">
        <title>The Agave Microbiome: Exploring the role of microbial communities in plant adaptations to desert environments.</title>
        <authorList>
            <person name="Partida-Martinez L.P."/>
        </authorList>
    </citation>
    <scope>NUCLEOTIDE SEQUENCE [LARGE SCALE GENOMIC DNA]</scope>
    <source>
        <strain evidence="3 4">AS2.3</strain>
    </source>
</reference>
<dbReference type="Gene3D" id="1.10.3340.10">
    <property type="entry name" value="SMc04008-like"/>
    <property type="match status" value="1"/>
</dbReference>
<gene>
    <name evidence="3" type="ORF">HD841_000345</name>
</gene>
<evidence type="ECO:0000259" key="2">
    <source>
        <dbReference type="Pfam" id="PF06844"/>
    </source>
</evidence>
<dbReference type="Proteomes" id="UP000517753">
    <property type="component" value="Unassembled WGS sequence"/>
</dbReference>
<evidence type="ECO:0000256" key="1">
    <source>
        <dbReference type="SAM" id="MobiDB-lite"/>
    </source>
</evidence>
<feature type="domain" description="SMc04008-like" evidence="2">
    <location>
        <begin position="30"/>
        <end position="90"/>
    </location>
</feature>
<keyword evidence="4" id="KW-1185">Reference proteome</keyword>
<dbReference type="InterPro" id="IPR036810">
    <property type="entry name" value="SMc04008-like_sf"/>
</dbReference>
<dbReference type="Pfam" id="PF06844">
    <property type="entry name" value="DUF1244"/>
    <property type="match status" value="1"/>
</dbReference>
<organism evidence="3 4">
    <name type="scientific">Sphingomonas melonis</name>
    <dbReference type="NCBI Taxonomy" id="152682"/>
    <lineage>
        <taxon>Bacteria</taxon>
        <taxon>Pseudomonadati</taxon>
        <taxon>Pseudomonadota</taxon>
        <taxon>Alphaproteobacteria</taxon>
        <taxon>Sphingomonadales</taxon>
        <taxon>Sphingomonadaceae</taxon>
        <taxon>Sphingomonas</taxon>
    </lineage>
</organism>
<feature type="region of interest" description="Disordered" evidence="1">
    <location>
        <begin position="91"/>
        <end position="125"/>
    </location>
</feature>
<dbReference type="InterPro" id="IPR023163">
    <property type="entry name" value="SMc04008-like_domain"/>
</dbReference>
<sequence>MTDKLAELPDAVAAQAFRRLVRHLRHRTDAQNVDLMGLSGFCRNCLSDWIEEAGGLTKAEARETIYGMPQAEWKARYQTEATPDQLARMEESLKRNAARDAALDEALDESFPASDPPAMTEPGRG</sequence>
<dbReference type="SUPFAM" id="SSF158757">
    <property type="entry name" value="SMc04008-like"/>
    <property type="match status" value="1"/>
</dbReference>
<dbReference type="RefSeq" id="WP_257015172.1">
    <property type="nucleotide sequence ID" value="NZ_JACCBY010000001.1"/>
</dbReference>
<evidence type="ECO:0000313" key="4">
    <source>
        <dbReference type="Proteomes" id="UP000517753"/>
    </source>
</evidence>
<feature type="compositionally biased region" description="Basic and acidic residues" evidence="1">
    <location>
        <begin position="91"/>
        <end position="102"/>
    </location>
</feature>
<dbReference type="EMBL" id="JACCBY010000001">
    <property type="protein sequence ID" value="NYD88576.1"/>
    <property type="molecule type" value="Genomic_DNA"/>
</dbReference>
<dbReference type="AlphaFoldDB" id="A0A7Y9FLZ3"/>
<evidence type="ECO:0000313" key="3">
    <source>
        <dbReference type="EMBL" id="NYD88576.1"/>
    </source>
</evidence>